<keyword evidence="4" id="KW-0472">Membrane</keyword>
<dbReference type="Proteomes" id="UP000678499">
    <property type="component" value="Unassembled WGS sequence"/>
</dbReference>
<reference evidence="5" key="1">
    <citation type="submission" date="2020-11" db="EMBL/GenBank/DDBJ databases">
        <authorList>
            <person name="Tran Van P."/>
        </authorList>
    </citation>
    <scope>NUCLEOTIDE SEQUENCE</scope>
</reference>
<name>A0A7R9GEZ6_9CRUS</name>
<evidence type="ECO:0000256" key="1">
    <source>
        <dbReference type="ARBA" id="ARBA00022614"/>
    </source>
</evidence>
<keyword evidence="4" id="KW-0812">Transmembrane</keyword>
<evidence type="ECO:0000256" key="4">
    <source>
        <dbReference type="SAM" id="Phobius"/>
    </source>
</evidence>
<dbReference type="GO" id="GO:0005615">
    <property type="term" value="C:extracellular space"/>
    <property type="evidence" value="ECO:0007669"/>
    <property type="project" value="TreeGrafter"/>
</dbReference>
<evidence type="ECO:0000256" key="2">
    <source>
        <dbReference type="ARBA" id="ARBA00022729"/>
    </source>
</evidence>
<dbReference type="EMBL" id="OA883994">
    <property type="protein sequence ID" value="CAD7280124.1"/>
    <property type="molecule type" value="Genomic_DNA"/>
</dbReference>
<accession>A0A7R9GEZ6</accession>
<sequence length="415" mass="44626">MATADDADGRHHYHHYELSCTPTITTTTTSTEWNCSSRMMRNKKAARRVRGIMHHAEVDVVVVVVVVLLSALSFLCCLASGEPCPWAPSPATAALDAACLCALNAEDEVSVQCSGSGSGSSTTTTTGALQLLALVSALKSAKLAKGVDLLYLNNSSVSVLEDDSFRGLRIRNIQLSNCGLVGVASGAFDGLEDSLKNLNLQGNLLERAPVDALRRLRRLSLLDLSRNRISVLPDDAFVAQSRLQTLKLADNLDVTLADHSLRGLEETLKNLNLKGAGLRGVPKALQNLSALAFLDLAQNEIRQVEPGVLQGLDSLTALNLERNLLRTLAPAGFQGVADTLSSLSLLNNLIDEYPGDALRSLTELRHAVLDVGGCMLYDDDEDEEERAFPAVLNRSSVLEPVPVGNEMTCRSNRDE</sequence>
<dbReference type="Gene3D" id="3.80.10.10">
    <property type="entry name" value="Ribonuclease Inhibitor"/>
    <property type="match status" value="1"/>
</dbReference>
<dbReference type="SUPFAM" id="SSF52058">
    <property type="entry name" value="L domain-like"/>
    <property type="match status" value="1"/>
</dbReference>
<dbReference type="OrthoDB" id="6359842at2759"/>
<keyword evidence="1" id="KW-0433">Leucine-rich repeat</keyword>
<dbReference type="PANTHER" id="PTHR24373:SF385">
    <property type="entry name" value="GH01279P-RELATED"/>
    <property type="match status" value="1"/>
</dbReference>
<dbReference type="InterPro" id="IPR001611">
    <property type="entry name" value="Leu-rich_rpt"/>
</dbReference>
<dbReference type="AlphaFoldDB" id="A0A7R9GEZ6"/>
<evidence type="ECO:0000256" key="3">
    <source>
        <dbReference type="ARBA" id="ARBA00022737"/>
    </source>
</evidence>
<proteinExistence type="predicted"/>
<dbReference type="InterPro" id="IPR050328">
    <property type="entry name" value="Dev_Immune_Receptor"/>
</dbReference>
<dbReference type="InterPro" id="IPR003591">
    <property type="entry name" value="Leu-rich_rpt_typical-subtyp"/>
</dbReference>
<keyword evidence="2" id="KW-0732">Signal</keyword>
<protein>
    <submittedName>
        <fullName evidence="5">Uncharacterized protein</fullName>
    </submittedName>
</protein>
<dbReference type="EMBL" id="CAJPEX010001957">
    <property type="protein sequence ID" value="CAG0920276.1"/>
    <property type="molecule type" value="Genomic_DNA"/>
</dbReference>
<feature type="transmembrane region" description="Helical" evidence="4">
    <location>
        <begin position="58"/>
        <end position="81"/>
    </location>
</feature>
<organism evidence="5">
    <name type="scientific">Notodromas monacha</name>
    <dbReference type="NCBI Taxonomy" id="399045"/>
    <lineage>
        <taxon>Eukaryota</taxon>
        <taxon>Metazoa</taxon>
        <taxon>Ecdysozoa</taxon>
        <taxon>Arthropoda</taxon>
        <taxon>Crustacea</taxon>
        <taxon>Oligostraca</taxon>
        <taxon>Ostracoda</taxon>
        <taxon>Podocopa</taxon>
        <taxon>Podocopida</taxon>
        <taxon>Cypridocopina</taxon>
        <taxon>Cypridoidea</taxon>
        <taxon>Cyprididae</taxon>
        <taxon>Notodromas</taxon>
    </lineage>
</organism>
<evidence type="ECO:0000313" key="5">
    <source>
        <dbReference type="EMBL" id="CAD7280124.1"/>
    </source>
</evidence>
<evidence type="ECO:0000313" key="6">
    <source>
        <dbReference type="Proteomes" id="UP000678499"/>
    </source>
</evidence>
<dbReference type="InterPro" id="IPR032675">
    <property type="entry name" value="LRR_dom_sf"/>
</dbReference>
<dbReference type="Pfam" id="PF13855">
    <property type="entry name" value="LRR_8"/>
    <property type="match status" value="2"/>
</dbReference>
<keyword evidence="3" id="KW-0677">Repeat</keyword>
<keyword evidence="4" id="KW-1133">Transmembrane helix</keyword>
<dbReference type="PROSITE" id="PS51450">
    <property type="entry name" value="LRR"/>
    <property type="match status" value="1"/>
</dbReference>
<dbReference type="SMART" id="SM00369">
    <property type="entry name" value="LRR_TYP"/>
    <property type="match status" value="4"/>
</dbReference>
<gene>
    <name evidence="5" type="ORF">NMOB1V02_LOCUS7787</name>
</gene>
<dbReference type="PANTHER" id="PTHR24373">
    <property type="entry name" value="SLIT RELATED LEUCINE-RICH REPEAT NEURONAL PROTEIN"/>
    <property type="match status" value="1"/>
</dbReference>
<keyword evidence="6" id="KW-1185">Reference proteome</keyword>
<dbReference type="GO" id="GO:0031012">
    <property type="term" value="C:extracellular matrix"/>
    <property type="evidence" value="ECO:0007669"/>
    <property type="project" value="TreeGrafter"/>
</dbReference>